<dbReference type="GO" id="GO:0004519">
    <property type="term" value="F:endonuclease activity"/>
    <property type="evidence" value="ECO:0007669"/>
    <property type="project" value="InterPro"/>
</dbReference>
<dbReference type="EMBL" id="BKAG01000037">
    <property type="protein sequence ID" value="GEP44842.1"/>
    <property type="molecule type" value="Genomic_DNA"/>
</dbReference>
<dbReference type="InterPro" id="IPR007560">
    <property type="entry name" value="Restrct_endonuc_IV_Mrr"/>
</dbReference>
<dbReference type="GO" id="GO:0009307">
    <property type="term" value="P:DNA restriction-modification system"/>
    <property type="evidence" value="ECO:0007669"/>
    <property type="project" value="InterPro"/>
</dbReference>
<feature type="domain" description="Restriction endonuclease type IV Mrr" evidence="1">
    <location>
        <begin position="35"/>
        <end position="148"/>
    </location>
</feature>
<gene>
    <name evidence="2" type="ORF">BGE01nite_41330</name>
</gene>
<proteinExistence type="predicted"/>
<dbReference type="InterPro" id="IPR007607">
    <property type="entry name" value="BacA/B"/>
</dbReference>
<reference evidence="2 3" key="1">
    <citation type="submission" date="2019-07" db="EMBL/GenBank/DDBJ databases">
        <title>Whole genome shotgun sequence of Brevifollis gellanilyticus NBRC 108608.</title>
        <authorList>
            <person name="Hosoyama A."/>
            <person name="Uohara A."/>
            <person name="Ohji S."/>
            <person name="Ichikawa N."/>
        </authorList>
    </citation>
    <scope>NUCLEOTIDE SEQUENCE [LARGE SCALE GENOMIC DNA]</scope>
    <source>
        <strain evidence="2 3">NBRC 108608</strain>
    </source>
</reference>
<organism evidence="2 3">
    <name type="scientific">Brevifollis gellanilyticus</name>
    <dbReference type="NCBI Taxonomy" id="748831"/>
    <lineage>
        <taxon>Bacteria</taxon>
        <taxon>Pseudomonadati</taxon>
        <taxon>Verrucomicrobiota</taxon>
        <taxon>Verrucomicrobiia</taxon>
        <taxon>Verrucomicrobiales</taxon>
        <taxon>Verrucomicrobiaceae</taxon>
    </lineage>
</organism>
<sequence>MLDPFSKLAEAGFSQQGGLITSGAEEEHWTPELIASLDWMRVAELVRAIAAHGGCELARSIVLEDGSVMFAMMEQPMTAHPQRALVKISAWNEWGAMPEAVIHFAQEVRTAQNARGVLIAPGGFTPAALMAAQEYRIEAVDAATLHQVLLTLPSERSDFFFNIATSGDYTTPTCPVCLQKLSKVESVTRTELPELREICESGLVADHVHARRVVVPTGTEITFLHAVRAQEIQIAGDVTGDFICEGPVTLLPGGTLTGTVAARSVNVEDGGELRGKFRILQGPPESFVTEIRRWQWSCRSVRTRPECQRVVFDPHGESKEC</sequence>
<evidence type="ECO:0000259" key="1">
    <source>
        <dbReference type="Pfam" id="PF04471"/>
    </source>
</evidence>
<dbReference type="GO" id="GO:0003677">
    <property type="term" value="F:DNA binding"/>
    <property type="evidence" value="ECO:0007669"/>
    <property type="project" value="InterPro"/>
</dbReference>
<name>A0A512MDS2_9BACT</name>
<dbReference type="RefSeq" id="WP_170266937.1">
    <property type="nucleotide sequence ID" value="NZ_BKAG01000037.1"/>
</dbReference>
<dbReference type="AlphaFoldDB" id="A0A512MDS2"/>
<dbReference type="Proteomes" id="UP000321577">
    <property type="component" value="Unassembled WGS sequence"/>
</dbReference>
<comment type="caution">
    <text evidence="2">The sequence shown here is derived from an EMBL/GenBank/DDBJ whole genome shotgun (WGS) entry which is preliminary data.</text>
</comment>
<dbReference type="Pfam" id="PF04471">
    <property type="entry name" value="Mrr_cat"/>
    <property type="match status" value="1"/>
</dbReference>
<accession>A0A512MDS2</accession>
<protein>
    <recommendedName>
        <fullName evidence="1">Restriction endonuclease type IV Mrr domain-containing protein</fullName>
    </recommendedName>
</protein>
<dbReference type="Pfam" id="PF04519">
    <property type="entry name" value="Bactofilin"/>
    <property type="match status" value="1"/>
</dbReference>
<evidence type="ECO:0000313" key="2">
    <source>
        <dbReference type="EMBL" id="GEP44842.1"/>
    </source>
</evidence>
<evidence type="ECO:0000313" key="3">
    <source>
        <dbReference type="Proteomes" id="UP000321577"/>
    </source>
</evidence>
<keyword evidence="3" id="KW-1185">Reference proteome</keyword>